<sequence>MERLCRILGQRSRGLENTNAEEYVMCEIAPDPKTFFPAIEGNLTKIVWAHAVNSQANLTKALNADDIMMLEGDVMIGNLTNSNNTNIPIMAHPPDLESDLSLDEFLSSVLNSTKGVKLDFKSLEAFERSKPILAENRKKFTKPLFLNADILPGPVEAKTVPLDSKSFLTGAMEAFPESVLSIGWTTRYGSEFNITEGHYTTEQIQKMIDTLTENKVTQSITYPVRAGLAANDISAMKTLMDRSSSFGNVTMTIWSSHGDQVDTKKLSELIKTIGVGKVYVDVPEDVWKNLDLTSGSSTSNVAMMTAMTLLSFLFARML</sequence>
<dbReference type="InterPro" id="IPR019356">
    <property type="entry name" value="Menorin_dom"/>
</dbReference>
<comment type="similarity">
    <text evidence="1">Belongs to the menorin family.</text>
</comment>
<evidence type="ECO:0000259" key="2">
    <source>
        <dbReference type="Pfam" id="PF10223"/>
    </source>
</evidence>
<dbReference type="PANTHER" id="PTHR21184:SF6">
    <property type="entry name" value="CONSERVED PLASMA MEMBRANE PROTEIN"/>
    <property type="match status" value="1"/>
</dbReference>
<protein>
    <submittedName>
        <fullName evidence="3">Protein FAM151B isoform X2</fullName>
    </submittedName>
</protein>
<dbReference type="Pfam" id="PF10223">
    <property type="entry name" value="Menorin_N"/>
    <property type="match status" value="1"/>
</dbReference>
<proteinExistence type="inferred from homology"/>
<keyword evidence="4" id="KW-1185">Reference proteome</keyword>
<dbReference type="AlphaFoldDB" id="A0ABD2BJ22"/>
<organism evidence="3 4">
    <name type="scientific">Vespula maculifrons</name>
    <name type="common">Eastern yellow jacket</name>
    <name type="synonym">Wasp</name>
    <dbReference type="NCBI Taxonomy" id="7453"/>
    <lineage>
        <taxon>Eukaryota</taxon>
        <taxon>Metazoa</taxon>
        <taxon>Ecdysozoa</taxon>
        <taxon>Arthropoda</taxon>
        <taxon>Hexapoda</taxon>
        <taxon>Insecta</taxon>
        <taxon>Pterygota</taxon>
        <taxon>Neoptera</taxon>
        <taxon>Endopterygota</taxon>
        <taxon>Hymenoptera</taxon>
        <taxon>Apocrita</taxon>
        <taxon>Aculeata</taxon>
        <taxon>Vespoidea</taxon>
        <taxon>Vespidae</taxon>
        <taxon>Vespinae</taxon>
        <taxon>Vespula</taxon>
    </lineage>
</organism>
<gene>
    <name evidence="3" type="ORF">V1477_014851</name>
</gene>
<evidence type="ECO:0000256" key="1">
    <source>
        <dbReference type="ARBA" id="ARBA00044953"/>
    </source>
</evidence>
<accession>A0ABD2BJ22</accession>
<name>A0ABD2BJ22_VESMC</name>
<dbReference type="Proteomes" id="UP001607303">
    <property type="component" value="Unassembled WGS sequence"/>
</dbReference>
<dbReference type="EMBL" id="JAYRBN010000075">
    <property type="protein sequence ID" value="KAL2732610.1"/>
    <property type="molecule type" value="Genomic_DNA"/>
</dbReference>
<dbReference type="PANTHER" id="PTHR21184">
    <property type="entry name" value="MENORIN (DENDRITIC BRANCHING PROTEIN)"/>
    <property type="match status" value="1"/>
</dbReference>
<evidence type="ECO:0000313" key="4">
    <source>
        <dbReference type="Proteomes" id="UP001607303"/>
    </source>
</evidence>
<comment type="caution">
    <text evidence="3">The sequence shown here is derived from an EMBL/GenBank/DDBJ whole genome shotgun (WGS) entry which is preliminary data.</text>
</comment>
<reference evidence="3 4" key="1">
    <citation type="journal article" date="2024" name="Ann. Entomol. Soc. Am.">
        <title>Genomic analyses of the southern and eastern yellowjacket wasps (Hymenoptera: Vespidae) reveal evolutionary signatures of social life.</title>
        <authorList>
            <person name="Catto M.A."/>
            <person name="Caine P.B."/>
            <person name="Orr S.E."/>
            <person name="Hunt B.G."/>
            <person name="Goodisman M.A.D."/>
        </authorList>
    </citation>
    <scope>NUCLEOTIDE SEQUENCE [LARGE SCALE GENOMIC DNA]</scope>
    <source>
        <strain evidence="3">232</strain>
        <tissue evidence="3">Head and thorax</tissue>
    </source>
</reference>
<evidence type="ECO:0000313" key="3">
    <source>
        <dbReference type="EMBL" id="KAL2732610.1"/>
    </source>
</evidence>
<feature type="domain" description="Menorin-like" evidence="2">
    <location>
        <begin position="42"/>
        <end position="286"/>
    </location>
</feature>